<dbReference type="Gene3D" id="3.40.1620.10">
    <property type="entry name" value="YefM-like domain"/>
    <property type="match status" value="1"/>
</dbReference>
<comment type="similarity">
    <text evidence="1">Belongs to the phD/YefM antitoxin family.</text>
</comment>
<protein>
    <recommendedName>
        <fullName evidence="4">Antitoxin</fullName>
    </recommendedName>
</protein>
<comment type="caution">
    <text evidence="2">The sequence shown here is derived from an EMBL/GenBank/DDBJ whole genome shotgun (WGS) entry which is preliminary data.</text>
</comment>
<evidence type="ECO:0000313" key="2">
    <source>
        <dbReference type="EMBL" id="PLV06273.1"/>
    </source>
</evidence>
<reference evidence="2 3" key="1">
    <citation type="submission" date="2017-12" db="EMBL/GenBank/DDBJ databases">
        <title>Detection of the carbapenemase gene blaVIM-5 in members of the Pseudomonas putida group isolated from polluted Nigerian wetlands.</title>
        <authorList>
            <person name="Adelowo O."/>
            <person name="Vollmers J."/>
            <person name="Maeusezahl I."/>
            <person name="Kaster A.-K."/>
            <person name="Mueller J.A."/>
        </authorList>
    </citation>
    <scope>NUCLEOTIDE SEQUENCE [LARGE SCALE GENOMIC DNA]</scope>
    <source>
        <strain evidence="2 3">MR69</strain>
    </source>
</reference>
<sequence>MEYMISISQARRRFRCLLKLVEQGHTFVLTRCGKPVSRLELTR</sequence>
<dbReference type="SUPFAM" id="SSF143120">
    <property type="entry name" value="YefM-like"/>
    <property type="match status" value="1"/>
</dbReference>
<evidence type="ECO:0008006" key="4">
    <source>
        <dbReference type="Google" id="ProtNLM"/>
    </source>
</evidence>
<evidence type="ECO:0000256" key="1">
    <source>
        <dbReference type="ARBA" id="ARBA00009981"/>
    </source>
</evidence>
<keyword evidence="3" id="KW-1185">Reference proteome</keyword>
<evidence type="ECO:0000313" key="3">
    <source>
        <dbReference type="Proteomes" id="UP000234744"/>
    </source>
</evidence>
<organism evidence="2 3">
    <name type="scientific">Pseudomonas plecoglossicida</name>
    <dbReference type="NCBI Taxonomy" id="70775"/>
    <lineage>
        <taxon>Bacteria</taxon>
        <taxon>Pseudomonadati</taxon>
        <taxon>Pseudomonadota</taxon>
        <taxon>Gammaproteobacteria</taxon>
        <taxon>Pseudomonadales</taxon>
        <taxon>Pseudomonadaceae</taxon>
        <taxon>Pseudomonas</taxon>
    </lineage>
</organism>
<dbReference type="EMBL" id="PJCJ01000050">
    <property type="protein sequence ID" value="PLV06273.1"/>
    <property type="molecule type" value="Genomic_DNA"/>
</dbReference>
<name>A0ABX4TU12_PSEDL</name>
<proteinExistence type="inferred from homology"/>
<accession>A0ABX4TU12</accession>
<dbReference type="Proteomes" id="UP000234744">
    <property type="component" value="Unassembled WGS sequence"/>
</dbReference>
<gene>
    <name evidence="2" type="ORF">CXG47_28135</name>
</gene>
<dbReference type="InterPro" id="IPR036165">
    <property type="entry name" value="YefM-like_sf"/>
</dbReference>